<name>A0A430G211_9SPHN</name>
<organism evidence="1 2">
    <name type="scientific">Sphingomonas koreensis</name>
    <dbReference type="NCBI Taxonomy" id="93064"/>
    <lineage>
        <taxon>Bacteria</taxon>
        <taxon>Pseudomonadati</taxon>
        <taxon>Pseudomonadota</taxon>
        <taxon>Alphaproteobacteria</taxon>
        <taxon>Sphingomonadales</taxon>
        <taxon>Sphingomonadaceae</taxon>
        <taxon>Sphingomonas</taxon>
    </lineage>
</organism>
<evidence type="ECO:0008006" key="3">
    <source>
        <dbReference type="Google" id="ProtNLM"/>
    </source>
</evidence>
<dbReference type="Proteomes" id="UP000287746">
    <property type="component" value="Unassembled WGS sequence"/>
</dbReference>
<dbReference type="SUPFAM" id="SSF53335">
    <property type="entry name" value="S-adenosyl-L-methionine-dependent methyltransferases"/>
    <property type="match status" value="1"/>
</dbReference>
<reference evidence="2" key="1">
    <citation type="submission" date="2018-07" db="EMBL/GenBank/DDBJ databases">
        <title>Genomic and Epidemiologic Investigation of an Indolent Hospital Outbreak.</title>
        <authorList>
            <person name="Johnson R.C."/>
            <person name="Deming C."/>
            <person name="Conlan S."/>
            <person name="Zellmer C.J."/>
            <person name="Michelin A.V."/>
            <person name="Lee-Lin S.-Q."/>
            <person name="Thomas P.J."/>
            <person name="Park M."/>
            <person name="Weingarten R.A."/>
            <person name="Less J."/>
            <person name="Dekker J.P."/>
            <person name="Frank K.M."/>
            <person name="Musser K.A."/>
            <person name="Mcquiston J.R."/>
            <person name="Henderson D.K."/>
            <person name="Lau A.F."/>
            <person name="Palmore T.N."/>
            <person name="Segre J.A."/>
        </authorList>
    </citation>
    <scope>NUCLEOTIDE SEQUENCE [LARGE SCALE GENOMIC DNA]</scope>
    <source>
        <strain evidence="2">SK-CDC1_0717</strain>
    </source>
</reference>
<gene>
    <name evidence="1" type="ORF">DAH66_13850</name>
</gene>
<dbReference type="RefSeq" id="WP_164523323.1">
    <property type="nucleotide sequence ID" value="NZ_QQYZ01000013.1"/>
</dbReference>
<protein>
    <recommendedName>
        <fullName evidence="3">Class I SAM-dependent methyltransferase</fullName>
    </recommendedName>
</protein>
<dbReference type="EMBL" id="QQYZ01000013">
    <property type="protein sequence ID" value="RSY81952.1"/>
    <property type="molecule type" value="Genomic_DNA"/>
</dbReference>
<sequence length="211" mass="22745">MPACAPKWLPRLFAAARDLLAGVSALSILSFGGAAGEEVVTLCHYFPDAMLTDAGLNRALLGACRLPADSRRRFIASSNAAIAEHGPYDAIFWMAVLTLRPREVEDRDVRNIAAFYPFAHFAQALRLLAAQLARGGVLVVEQAHYRAEDALARTGAGGRGRPRQRRALRSRWRADRAAAGDRAYLPPRLRAVPQLRGPPSSPPAIALCAAG</sequence>
<dbReference type="InterPro" id="IPR029063">
    <property type="entry name" value="SAM-dependent_MTases_sf"/>
</dbReference>
<evidence type="ECO:0000313" key="1">
    <source>
        <dbReference type="EMBL" id="RSY81952.1"/>
    </source>
</evidence>
<dbReference type="AlphaFoldDB" id="A0A430G211"/>
<evidence type="ECO:0000313" key="2">
    <source>
        <dbReference type="Proteomes" id="UP000287746"/>
    </source>
</evidence>
<comment type="caution">
    <text evidence="1">The sequence shown here is derived from an EMBL/GenBank/DDBJ whole genome shotgun (WGS) entry which is preliminary data.</text>
</comment>
<proteinExistence type="predicted"/>
<accession>A0A430G211</accession>